<organism evidence="2 3">
    <name type="scientific">Candidatus Harrisonbacteria bacterium RIFCSPLOWO2_02_FULL_45_10c</name>
    <dbReference type="NCBI Taxonomy" id="1798410"/>
    <lineage>
        <taxon>Bacteria</taxon>
        <taxon>Candidatus Harrisoniibacteriota</taxon>
    </lineage>
</organism>
<dbReference type="AlphaFoldDB" id="A0A1G1ZT02"/>
<gene>
    <name evidence="2" type="ORF">A3H63_00420</name>
</gene>
<dbReference type="Proteomes" id="UP000176284">
    <property type="component" value="Unassembled WGS sequence"/>
</dbReference>
<sequence>MKNFGFRTIATILLGVFLIFEGFFFPEGGIDDVIIATVGLLIMIVGIRDAMAKKSTNVQM</sequence>
<proteinExistence type="predicted"/>
<accession>A0A1G1ZT02</accession>
<keyword evidence="1" id="KW-1133">Transmembrane helix</keyword>
<evidence type="ECO:0000256" key="1">
    <source>
        <dbReference type="SAM" id="Phobius"/>
    </source>
</evidence>
<protein>
    <submittedName>
        <fullName evidence="2">Uncharacterized protein</fullName>
    </submittedName>
</protein>
<evidence type="ECO:0000313" key="3">
    <source>
        <dbReference type="Proteomes" id="UP000176284"/>
    </source>
</evidence>
<keyword evidence="1" id="KW-0812">Transmembrane</keyword>
<name>A0A1G1ZT02_9BACT</name>
<reference evidence="2 3" key="1">
    <citation type="journal article" date="2016" name="Nat. Commun.">
        <title>Thousands of microbial genomes shed light on interconnected biogeochemical processes in an aquifer system.</title>
        <authorList>
            <person name="Anantharaman K."/>
            <person name="Brown C.T."/>
            <person name="Hug L.A."/>
            <person name="Sharon I."/>
            <person name="Castelle C.J."/>
            <person name="Probst A.J."/>
            <person name="Thomas B.C."/>
            <person name="Singh A."/>
            <person name="Wilkins M.J."/>
            <person name="Karaoz U."/>
            <person name="Brodie E.L."/>
            <person name="Williams K.H."/>
            <person name="Hubbard S.S."/>
            <person name="Banfield J.F."/>
        </authorList>
    </citation>
    <scope>NUCLEOTIDE SEQUENCE [LARGE SCALE GENOMIC DNA]</scope>
</reference>
<keyword evidence="1" id="KW-0472">Membrane</keyword>
<comment type="caution">
    <text evidence="2">The sequence shown here is derived from an EMBL/GenBank/DDBJ whole genome shotgun (WGS) entry which is preliminary data.</text>
</comment>
<evidence type="ECO:0000313" key="2">
    <source>
        <dbReference type="EMBL" id="OGY67863.1"/>
    </source>
</evidence>
<dbReference type="EMBL" id="MHJM01000015">
    <property type="protein sequence ID" value="OGY67863.1"/>
    <property type="molecule type" value="Genomic_DNA"/>
</dbReference>
<feature type="transmembrane region" description="Helical" evidence="1">
    <location>
        <begin position="34"/>
        <end position="51"/>
    </location>
</feature>